<evidence type="ECO:0000313" key="2">
    <source>
        <dbReference type="Proteomes" id="UP000053760"/>
    </source>
</evidence>
<accession>A0A091FNN4</accession>
<gene>
    <name evidence="1" type="ORF">N303_00560</name>
</gene>
<evidence type="ECO:0000313" key="1">
    <source>
        <dbReference type="EMBL" id="KFO72110.1"/>
    </source>
</evidence>
<organism evidence="1 2">
    <name type="scientific">Cuculus canorus</name>
    <name type="common">Common cuckoo</name>
    <dbReference type="NCBI Taxonomy" id="55661"/>
    <lineage>
        <taxon>Eukaryota</taxon>
        <taxon>Metazoa</taxon>
        <taxon>Chordata</taxon>
        <taxon>Craniata</taxon>
        <taxon>Vertebrata</taxon>
        <taxon>Euteleostomi</taxon>
        <taxon>Archelosauria</taxon>
        <taxon>Archosauria</taxon>
        <taxon>Dinosauria</taxon>
        <taxon>Saurischia</taxon>
        <taxon>Theropoda</taxon>
        <taxon>Coelurosauria</taxon>
        <taxon>Aves</taxon>
        <taxon>Neognathae</taxon>
        <taxon>Neoaves</taxon>
        <taxon>Otidimorphae</taxon>
        <taxon>Cuculiformes</taxon>
        <taxon>Cuculidae</taxon>
        <taxon>Cuculus</taxon>
    </lineage>
</organism>
<protein>
    <submittedName>
        <fullName evidence="1">Uncharacterized protein</fullName>
    </submittedName>
</protein>
<dbReference type="AlphaFoldDB" id="A0A091FNN4"/>
<proteinExistence type="predicted"/>
<reference evidence="1 2" key="1">
    <citation type="submission" date="2014-04" db="EMBL/GenBank/DDBJ databases">
        <title>Genome evolution of avian class.</title>
        <authorList>
            <person name="Zhang G."/>
            <person name="Li C."/>
        </authorList>
    </citation>
    <scope>NUCLEOTIDE SEQUENCE [LARGE SCALE GENOMIC DNA]</scope>
    <source>
        <strain evidence="1">BGI_N303</strain>
    </source>
</reference>
<sequence>KSRTSGAPQLLTHGKGNNYHKTTSKCIFDVLQLPDGQVYREVEFQVAQATEEVEGALKTSVCHVAPGLVVGLHQSTRLADEVDPGDQALLV</sequence>
<dbReference type="EMBL" id="KL447298">
    <property type="protein sequence ID" value="KFO72110.1"/>
    <property type="molecule type" value="Genomic_DNA"/>
</dbReference>
<dbReference type="Proteomes" id="UP000053760">
    <property type="component" value="Unassembled WGS sequence"/>
</dbReference>
<keyword evidence="2" id="KW-1185">Reference proteome</keyword>
<name>A0A091FNN4_CUCCA</name>
<feature type="non-terminal residue" evidence="1">
    <location>
        <position position="1"/>
    </location>
</feature>
<feature type="non-terminal residue" evidence="1">
    <location>
        <position position="91"/>
    </location>
</feature>